<accession>A0AAV2GNQ2</accession>
<feature type="region of interest" description="Disordered" evidence="1">
    <location>
        <begin position="85"/>
        <end position="110"/>
    </location>
</feature>
<evidence type="ECO:0000313" key="2">
    <source>
        <dbReference type="EMBL" id="CAL1412304.1"/>
    </source>
</evidence>
<name>A0AAV2GNQ2_9ROSI</name>
<gene>
    <name evidence="2" type="ORF">LTRI10_LOCUS51608</name>
</gene>
<reference evidence="2 3" key="1">
    <citation type="submission" date="2024-04" db="EMBL/GenBank/DDBJ databases">
        <authorList>
            <person name="Fracassetti M."/>
        </authorList>
    </citation>
    <scope>NUCLEOTIDE SEQUENCE [LARGE SCALE GENOMIC DNA]</scope>
</reference>
<keyword evidence="3" id="KW-1185">Reference proteome</keyword>
<organism evidence="2 3">
    <name type="scientific">Linum trigynum</name>
    <dbReference type="NCBI Taxonomy" id="586398"/>
    <lineage>
        <taxon>Eukaryota</taxon>
        <taxon>Viridiplantae</taxon>
        <taxon>Streptophyta</taxon>
        <taxon>Embryophyta</taxon>
        <taxon>Tracheophyta</taxon>
        <taxon>Spermatophyta</taxon>
        <taxon>Magnoliopsida</taxon>
        <taxon>eudicotyledons</taxon>
        <taxon>Gunneridae</taxon>
        <taxon>Pentapetalae</taxon>
        <taxon>rosids</taxon>
        <taxon>fabids</taxon>
        <taxon>Malpighiales</taxon>
        <taxon>Linaceae</taxon>
        <taxon>Linum</taxon>
    </lineage>
</organism>
<evidence type="ECO:0000313" key="3">
    <source>
        <dbReference type="Proteomes" id="UP001497516"/>
    </source>
</evidence>
<evidence type="ECO:0000256" key="1">
    <source>
        <dbReference type="SAM" id="MobiDB-lite"/>
    </source>
</evidence>
<dbReference type="EMBL" id="OZ034822">
    <property type="protein sequence ID" value="CAL1412304.1"/>
    <property type="molecule type" value="Genomic_DNA"/>
</dbReference>
<feature type="compositionally biased region" description="Polar residues" evidence="1">
    <location>
        <begin position="85"/>
        <end position="99"/>
    </location>
</feature>
<protein>
    <submittedName>
        <fullName evidence="2">Uncharacterized protein</fullName>
    </submittedName>
</protein>
<sequence length="110" mass="12022">MSWLLIGVGESVRRHRETGGDSAAGGLREGGEQDRARAVRLRGVDVAVLGARAVELWRRRRNSEVEIGRSLCRRCLLAISSVSAAHRFSSQQPRTSQTKTTHETTVAVLG</sequence>
<dbReference type="AlphaFoldDB" id="A0AAV2GNQ2"/>
<dbReference type="Proteomes" id="UP001497516">
    <property type="component" value="Chromosome 9"/>
</dbReference>
<proteinExistence type="predicted"/>